<dbReference type="Pfam" id="PF02852">
    <property type="entry name" value="Pyr_redox_dim"/>
    <property type="match status" value="1"/>
</dbReference>
<dbReference type="Gene3D" id="3.50.50.60">
    <property type="entry name" value="FAD/NAD(P)-binding domain"/>
    <property type="match status" value="2"/>
</dbReference>
<evidence type="ECO:0000256" key="4">
    <source>
        <dbReference type="PIRSR" id="PIRSR000350-2"/>
    </source>
</evidence>
<feature type="domain" description="FAD/NAD(P)-binding" evidence="8">
    <location>
        <begin position="7"/>
        <end position="325"/>
    </location>
</feature>
<evidence type="ECO:0000256" key="3">
    <source>
        <dbReference type="ARBA" id="ARBA00022827"/>
    </source>
</evidence>
<dbReference type="SUPFAM" id="SSF55424">
    <property type="entry name" value="FAD/NAD-linked reductases, dimerisation (C-terminal) domain"/>
    <property type="match status" value="1"/>
</dbReference>
<feature type="binding site" evidence="5">
    <location>
        <position position="52"/>
    </location>
    <ligand>
        <name>FAD</name>
        <dbReference type="ChEBI" id="CHEBI:57692"/>
    </ligand>
</feature>
<reference evidence="9 10" key="1">
    <citation type="submission" date="2017-09" db="EMBL/GenBank/DDBJ databases">
        <title>Depth-based differentiation of microbial function through sediment-hosted aquifers and enrichment of novel symbionts in the deep terrestrial subsurface.</title>
        <authorList>
            <person name="Probst A.J."/>
            <person name="Ladd B."/>
            <person name="Jarett J.K."/>
            <person name="Geller-Mcgrath D.E."/>
            <person name="Sieber C.M."/>
            <person name="Emerson J.B."/>
            <person name="Anantharaman K."/>
            <person name="Thomas B.C."/>
            <person name="Malmstrom R."/>
            <person name="Stieglmeier M."/>
            <person name="Klingl A."/>
            <person name="Woyke T."/>
            <person name="Ryan C.M."/>
            <person name="Banfield J.F."/>
        </authorList>
    </citation>
    <scope>NUCLEOTIDE SEQUENCE [LARGE SCALE GENOMIC DNA]</scope>
    <source>
        <strain evidence="9">CG17_big_fil_post_rev_8_21_14_2_50_48_46</strain>
    </source>
</reference>
<evidence type="ECO:0000313" key="10">
    <source>
        <dbReference type="Proteomes" id="UP000231019"/>
    </source>
</evidence>
<feature type="active site" description="Proton acceptor" evidence="4">
    <location>
        <position position="442"/>
    </location>
</feature>
<dbReference type="Proteomes" id="UP000231019">
    <property type="component" value="Unassembled WGS sequence"/>
</dbReference>
<proteinExistence type="inferred from homology"/>
<comment type="similarity">
    <text evidence="1">Belongs to the class-I pyridine nucleotide-disulfide oxidoreductase family.</text>
</comment>
<name>A0A2M7GBC3_9BACT</name>
<evidence type="ECO:0000259" key="8">
    <source>
        <dbReference type="Pfam" id="PF07992"/>
    </source>
</evidence>
<comment type="cofactor">
    <cofactor evidence="5">
        <name>FAD</name>
        <dbReference type="ChEBI" id="CHEBI:57692"/>
    </cofactor>
    <text evidence="5">Binds 1 FAD per subunit.</text>
</comment>
<accession>A0A2M7GBC3</accession>
<dbReference type="PRINTS" id="PR00368">
    <property type="entry name" value="FADPNR"/>
</dbReference>
<dbReference type="AlphaFoldDB" id="A0A2M7GBC3"/>
<feature type="domain" description="Pyridine nucleotide-disulphide oxidoreductase dimerisation" evidence="7">
    <location>
        <begin position="348"/>
        <end position="452"/>
    </location>
</feature>
<keyword evidence="5" id="KW-0520">NAD</keyword>
<dbReference type="PIRSF" id="PIRSF000350">
    <property type="entry name" value="Mercury_reductase_MerA"/>
    <property type="match status" value="1"/>
</dbReference>
<evidence type="ECO:0000256" key="1">
    <source>
        <dbReference type="ARBA" id="ARBA00007532"/>
    </source>
</evidence>
<feature type="disulfide bond" description="Redox-active" evidence="6">
    <location>
        <begin position="43"/>
        <end position="48"/>
    </location>
</feature>
<dbReference type="InterPro" id="IPR004099">
    <property type="entry name" value="Pyr_nucl-diS_OxRdtase_dimer"/>
</dbReference>
<dbReference type="NCBIfam" id="NF004939">
    <property type="entry name" value="PRK06292.1-1"/>
    <property type="match status" value="1"/>
</dbReference>
<feature type="binding site" evidence="5">
    <location>
        <position position="268"/>
    </location>
    <ligand>
        <name>NAD(+)</name>
        <dbReference type="ChEBI" id="CHEBI:57540"/>
    </ligand>
</feature>
<organism evidence="9 10">
    <name type="scientific">bacterium (Candidatus Blackallbacteria) CG17_big_fil_post_rev_8_21_14_2_50_48_46</name>
    <dbReference type="NCBI Taxonomy" id="2014261"/>
    <lineage>
        <taxon>Bacteria</taxon>
        <taxon>Candidatus Blackallbacteria</taxon>
    </lineage>
</organism>
<keyword evidence="2" id="KW-0285">Flavoprotein</keyword>
<evidence type="ECO:0000313" key="9">
    <source>
        <dbReference type="EMBL" id="PIW19458.1"/>
    </source>
</evidence>
<keyword evidence="5" id="KW-0547">Nucleotide-binding</keyword>
<keyword evidence="3 5" id="KW-0274">FAD</keyword>
<comment type="caution">
    <text evidence="9">The sequence shown here is derived from an EMBL/GenBank/DDBJ whole genome shotgun (WGS) entry which is preliminary data.</text>
</comment>
<dbReference type="Pfam" id="PF07992">
    <property type="entry name" value="Pyr_redox_2"/>
    <property type="match status" value="1"/>
</dbReference>
<feature type="binding site" evidence="5">
    <location>
        <begin position="141"/>
        <end position="143"/>
    </location>
    <ligand>
        <name>FAD</name>
        <dbReference type="ChEBI" id="CHEBI:57692"/>
    </ligand>
</feature>
<dbReference type="Gene3D" id="3.30.390.30">
    <property type="match status" value="1"/>
</dbReference>
<dbReference type="GO" id="GO:0050660">
    <property type="term" value="F:flavin adenine dinucleotide binding"/>
    <property type="evidence" value="ECO:0007669"/>
    <property type="project" value="TreeGrafter"/>
</dbReference>
<evidence type="ECO:0000256" key="5">
    <source>
        <dbReference type="PIRSR" id="PIRSR000350-3"/>
    </source>
</evidence>
<dbReference type="InterPro" id="IPR016156">
    <property type="entry name" value="FAD/NAD-linked_Rdtase_dimer_sf"/>
</dbReference>
<dbReference type="SUPFAM" id="SSF51905">
    <property type="entry name" value="FAD/NAD(P)-binding domain"/>
    <property type="match status" value="1"/>
</dbReference>
<feature type="binding site" evidence="5">
    <location>
        <position position="310"/>
    </location>
    <ligand>
        <name>FAD</name>
        <dbReference type="ChEBI" id="CHEBI:57692"/>
    </ligand>
</feature>
<dbReference type="PANTHER" id="PTHR43014">
    <property type="entry name" value="MERCURIC REDUCTASE"/>
    <property type="match status" value="1"/>
</dbReference>
<evidence type="ECO:0000256" key="2">
    <source>
        <dbReference type="ARBA" id="ARBA00022630"/>
    </source>
</evidence>
<dbReference type="GO" id="GO:0003955">
    <property type="term" value="F:NAD(P)H dehydrogenase (quinone) activity"/>
    <property type="evidence" value="ECO:0007669"/>
    <property type="project" value="TreeGrafter"/>
</dbReference>
<dbReference type="PRINTS" id="PR00411">
    <property type="entry name" value="PNDRDTASEI"/>
</dbReference>
<sequence>MQVRHVDVAVIGGGTAGLAAWREATQAGAEALLIEGGPYGTTCARVGCMPSKLLIAAAEAARAVRKAPAFGIQSSLPQIDGKAVMARVRSERDRFVGFVLEGVEAIPAELRIQGYARFLSPTRLQVGDDLQIEAQAIVIATGSSPWVPPLLQNLGNRLIDNEALFNWEDLPESVAVFGAGVVGLELGQALHQLGVRVHLFGVRGAVGALTDPEIKAEAQALFAAEFPFQTDARVERVERSETGVRISYLNTQDETISESFDYVLAATGRWPNLSRLGIEVLGLPLNRLGLPEFDPHTLQIGRLPIFLAGDVNNDRPLLHEAVDEGRIAGANAAHWPQLQAGQRRSPLSVIFTHPQIAMIGQNYSQLDLACSAIGEVSFKRQGRSRVMLENEGRLRIYADHRSRRLLGAEMIGPRAEHLAHLLAWAHQQQLTIDQLLEMPFYHPVIEEGVRTALQETQKALNLGPARGKCDCGLPEPELMLG</sequence>
<dbReference type="EMBL" id="PFFQ01000004">
    <property type="protein sequence ID" value="PIW19458.1"/>
    <property type="molecule type" value="Genomic_DNA"/>
</dbReference>
<evidence type="ECO:0000259" key="7">
    <source>
        <dbReference type="Pfam" id="PF02852"/>
    </source>
</evidence>
<dbReference type="InterPro" id="IPR001100">
    <property type="entry name" value="Pyr_nuc-diS_OxRdtase"/>
</dbReference>
<dbReference type="InterPro" id="IPR023753">
    <property type="entry name" value="FAD/NAD-binding_dom"/>
</dbReference>
<feature type="binding site" evidence="5">
    <location>
        <begin position="178"/>
        <end position="185"/>
    </location>
    <ligand>
        <name>NAD(+)</name>
        <dbReference type="ChEBI" id="CHEBI:57540"/>
    </ligand>
</feature>
<dbReference type="PANTHER" id="PTHR43014:SF4">
    <property type="entry name" value="PYRIDINE NUCLEOTIDE-DISULFIDE OXIDOREDUCTASE RCLA-RELATED"/>
    <property type="match status" value="1"/>
</dbReference>
<protein>
    <submittedName>
        <fullName evidence="9">Dihydrolipoyl dehydrogenase</fullName>
    </submittedName>
</protein>
<gene>
    <name evidence="9" type="ORF">COW36_01065</name>
</gene>
<evidence type="ECO:0000256" key="6">
    <source>
        <dbReference type="PIRSR" id="PIRSR000350-4"/>
    </source>
</evidence>
<dbReference type="InterPro" id="IPR036188">
    <property type="entry name" value="FAD/NAD-bd_sf"/>
</dbReference>